<proteinExistence type="predicted"/>
<dbReference type="PRINTS" id="PR00449">
    <property type="entry name" value="RASTRNSFRMNG"/>
</dbReference>
<dbReference type="Gene3D" id="3.40.50.300">
    <property type="entry name" value="P-loop containing nucleotide triphosphate hydrolases"/>
    <property type="match status" value="1"/>
</dbReference>
<dbReference type="InterPro" id="IPR001806">
    <property type="entry name" value="Small_GTPase"/>
</dbReference>
<evidence type="ECO:0000256" key="1">
    <source>
        <dbReference type="ARBA" id="ARBA00022741"/>
    </source>
</evidence>
<feature type="compositionally biased region" description="Polar residues" evidence="2">
    <location>
        <begin position="193"/>
        <end position="205"/>
    </location>
</feature>
<dbReference type="CDD" id="cd01860">
    <property type="entry name" value="Rab5_related"/>
    <property type="match status" value="1"/>
</dbReference>
<dbReference type="SMART" id="SM00173">
    <property type="entry name" value="RAS"/>
    <property type="match status" value="1"/>
</dbReference>
<reference evidence="3" key="1">
    <citation type="submission" date="2022-08" db="EMBL/GenBank/DDBJ databases">
        <title>Novel sulphate-reducing endosymbionts in the free-living metamonad Anaeramoeba.</title>
        <authorList>
            <person name="Jerlstrom-Hultqvist J."/>
            <person name="Cepicka I."/>
            <person name="Gallot-Lavallee L."/>
            <person name="Salas-Leiva D."/>
            <person name="Curtis B.A."/>
            <person name="Zahonova K."/>
            <person name="Pipaliya S."/>
            <person name="Dacks J."/>
            <person name="Roger A.J."/>
        </authorList>
    </citation>
    <scope>NUCLEOTIDE SEQUENCE</scope>
    <source>
        <strain evidence="3">Busselton2</strain>
    </source>
</reference>
<name>A0AAV7YPB5_9EUKA</name>
<dbReference type="PROSITE" id="PS51421">
    <property type="entry name" value="RAS"/>
    <property type="match status" value="1"/>
</dbReference>
<organism evidence="3 4">
    <name type="scientific">Anaeramoeba flamelloides</name>
    <dbReference type="NCBI Taxonomy" id="1746091"/>
    <lineage>
        <taxon>Eukaryota</taxon>
        <taxon>Metamonada</taxon>
        <taxon>Anaeramoebidae</taxon>
        <taxon>Anaeramoeba</taxon>
    </lineage>
</organism>
<dbReference type="FunFam" id="3.40.50.300:FF:000823">
    <property type="entry name" value="Small GTPase RAB, putative"/>
    <property type="match status" value="1"/>
</dbReference>
<dbReference type="PROSITE" id="PS51419">
    <property type="entry name" value="RAB"/>
    <property type="match status" value="1"/>
</dbReference>
<dbReference type="Proteomes" id="UP001146793">
    <property type="component" value="Unassembled WGS sequence"/>
</dbReference>
<dbReference type="SMART" id="SM00174">
    <property type="entry name" value="RHO"/>
    <property type="match status" value="1"/>
</dbReference>
<evidence type="ECO:0000256" key="2">
    <source>
        <dbReference type="SAM" id="MobiDB-lite"/>
    </source>
</evidence>
<dbReference type="NCBIfam" id="TIGR00231">
    <property type="entry name" value="small_GTP"/>
    <property type="match status" value="1"/>
</dbReference>
<dbReference type="PANTHER" id="PTHR47978">
    <property type="match status" value="1"/>
</dbReference>
<accession>A0AAV7YPB5</accession>
<protein>
    <submittedName>
        <fullName evidence="3">Ras-related protein rab-5c</fullName>
    </submittedName>
</protein>
<dbReference type="InterPro" id="IPR027417">
    <property type="entry name" value="P-loop_NTPase"/>
</dbReference>
<dbReference type="PROSITE" id="PS51420">
    <property type="entry name" value="RHO"/>
    <property type="match status" value="1"/>
</dbReference>
<feature type="region of interest" description="Disordered" evidence="2">
    <location>
        <begin position="180"/>
        <end position="205"/>
    </location>
</feature>
<dbReference type="EMBL" id="JANTQA010000057">
    <property type="protein sequence ID" value="KAJ3429294.1"/>
    <property type="molecule type" value="Genomic_DNA"/>
</dbReference>
<gene>
    <name evidence="3" type="ORF">M0812_24639</name>
</gene>
<dbReference type="Pfam" id="PF00071">
    <property type="entry name" value="Ras"/>
    <property type="match status" value="1"/>
</dbReference>
<evidence type="ECO:0000313" key="4">
    <source>
        <dbReference type="Proteomes" id="UP001146793"/>
    </source>
</evidence>
<comment type="caution">
    <text evidence="3">The sequence shown here is derived from an EMBL/GenBank/DDBJ whole genome shotgun (WGS) entry which is preliminary data.</text>
</comment>
<dbReference type="AlphaFoldDB" id="A0AAV7YPB5"/>
<sequence>MSSINHKIVFLGESAVGKSSLVIRFVNGKFSPSQEPTVGAAFLTKKITIKNVNYKLQIWDTAGQERYHSLAPMYYRGAGAAFIIYDITSYDTFEKSKKWIEELKKLGDPDVRIALVGNKIDLVEERVIEKEKGQEYAEKNGLVFFETSAKTSENVDRLFIEMTQQLQSSKKLKKKIKKEFSDSSEEGSIRLSKATNSNNNKSGCC</sequence>
<dbReference type="SMART" id="SM00175">
    <property type="entry name" value="RAB"/>
    <property type="match status" value="1"/>
</dbReference>
<dbReference type="GO" id="GO:0003924">
    <property type="term" value="F:GTPase activity"/>
    <property type="evidence" value="ECO:0007669"/>
    <property type="project" value="InterPro"/>
</dbReference>
<dbReference type="SUPFAM" id="SSF52540">
    <property type="entry name" value="P-loop containing nucleoside triphosphate hydrolases"/>
    <property type="match status" value="1"/>
</dbReference>
<dbReference type="SMART" id="SM00176">
    <property type="entry name" value="RAN"/>
    <property type="match status" value="1"/>
</dbReference>
<dbReference type="InterPro" id="IPR005225">
    <property type="entry name" value="Small_GTP-bd"/>
</dbReference>
<evidence type="ECO:0000313" key="3">
    <source>
        <dbReference type="EMBL" id="KAJ3429294.1"/>
    </source>
</evidence>
<dbReference type="GO" id="GO:0005525">
    <property type="term" value="F:GTP binding"/>
    <property type="evidence" value="ECO:0007669"/>
    <property type="project" value="InterPro"/>
</dbReference>
<keyword evidence="1" id="KW-0547">Nucleotide-binding</keyword>